<proteinExistence type="predicted"/>
<evidence type="ECO:0000256" key="1">
    <source>
        <dbReference type="ARBA" id="ARBA00004141"/>
    </source>
</evidence>
<reference evidence="10" key="1">
    <citation type="submission" date="2017-02" db="EMBL/GenBank/DDBJ databases">
        <authorList>
            <person name="Tafer H."/>
            <person name="Lopandic K."/>
        </authorList>
    </citation>
    <scope>NUCLEOTIDE SEQUENCE [LARGE SCALE GENOMIC DNA]</scope>
    <source>
        <strain evidence="10">CBS 366.77</strain>
    </source>
</reference>
<dbReference type="GO" id="GO:0010509">
    <property type="term" value="P:intracellular polyamine homeostasis"/>
    <property type="evidence" value="ECO:0007669"/>
    <property type="project" value="TreeGrafter"/>
</dbReference>
<name>A0A3A2ZQQ7_9EURO</name>
<evidence type="ECO:0000259" key="8">
    <source>
        <dbReference type="PROSITE" id="PS50850"/>
    </source>
</evidence>
<feature type="region of interest" description="Disordered" evidence="6">
    <location>
        <begin position="1"/>
        <end position="63"/>
    </location>
</feature>
<dbReference type="PANTHER" id="PTHR23502:SF5">
    <property type="entry name" value="QUINIDINE RESISTANCE PROTEIN 3"/>
    <property type="match status" value="1"/>
</dbReference>
<feature type="transmembrane region" description="Helical" evidence="7">
    <location>
        <begin position="215"/>
        <end position="236"/>
    </location>
</feature>
<dbReference type="InterPro" id="IPR020846">
    <property type="entry name" value="MFS_dom"/>
</dbReference>
<protein>
    <submittedName>
        <fullName evidence="9">Major Facilitator Superfamily</fullName>
    </submittedName>
</protein>
<dbReference type="Gene3D" id="1.20.1250.20">
    <property type="entry name" value="MFS general substrate transporter like domains"/>
    <property type="match status" value="1"/>
</dbReference>
<comment type="caution">
    <text evidence="9">The sequence shown here is derived from an EMBL/GenBank/DDBJ whole genome shotgun (WGS) entry which is preliminary data.</text>
</comment>
<dbReference type="InterPro" id="IPR011701">
    <property type="entry name" value="MFS"/>
</dbReference>
<keyword evidence="3 7" id="KW-0812">Transmembrane</keyword>
<accession>A0A3A2ZQQ7</accession>
<dbReference type="CDD" id="cd17323">
    <property type="entry name" value="MFS_Tpo1_MDR_like"/>
    <property type="match status" value="1"/>
</dbReference>
<feature type="transmembrane region" description="Helical" evidence="7">
    <location>
        <begin position="299"/>
        <end position="320"/>
    </location>
</feature>
<sequence>MSDTETRVYSSSSSWKTCRSYASTSRNSTSSLRTINIQDQDPKEDEEKGENKTDPKENKPPRGFLSSLVLIKSSPNPKELNIRTKWFLTWVVSLGSLAAPLSSGILYPVLTDISNDLHTSATVVNLSVAFSTLAVAICPLYWSYISEKYGRRMAYILSFIIFTLFNILSAVSVNIAMFITMKLLASGACASLQSVSAGTIADLWDSRERGKAMGIFFFGPMIGPLLAPIIGGALAIKWSWRSTQWFLVIYGFALLLVMTFFLPETSVNLGKKSESNEEQKSPVMKLFTILIAPVKSVKLLRFLPILITVYYTSITFASYYLLNISIQHVFSTPPYSWSPVIVGLTYTPSALGYLLGSVLGGRWTDYIMQRAAHKAGRFDKDGKPILIPEDRIRENALVAGIMYPLALLWWGWTIDKRVFWIAPLIANFFFGFGCMLITNVTMTMLTEFTPKKSSTGVAVTNLLRNSLACVAAVIEEPLANVMGSGWLFTAACLLCLLSGGSLIFMRRNRERWSEKMKTVAAEFD</sequence>
<feature type="transmembrane region" description="Helical" evidence="7">
    <location>
        <begin position="395"/>
        <end position="412"/>
    </location>
</feature>
<dbReference type="EMBL" id="MVGC01000060">
    <property type="protein sequence ID" value="RJE25040.1"/>
    <property type="molecule type" value="Genomic_DNA"/>
</dbReference>
<keyword evidence="4 7" id="KW-1133">Transmembrane helix</keyword>
<keyword evidence="2" id="KW-0813">Transport</keyword>
<evidence type="ECO:0000256" key="7">
    <source>
        <dbReference type="SAM" id="Phobius"/>
    </source>
</evidence>
<organism evidence="9 10">
    <name type="scientific">Aspergillus sclerotialis</name>
    <dbReference type="NCBI Taxonomy" id="2070753"/>
    <lineage>
        <taxon>Eukaryota</taxon>
        <taxon>Fungi</taxon>
        <taxon>Dikarya</taxon>
        <taxon>Ascomycota</taxon>
        <taxon>Pezizomycotina</taxon>
        <taxon>Eurotiomycetes</taxon>
        <taxon>Eurotiomycetidae</taxon>
        <taxon>Eurotiales</taxon>
        <taxon>Aspergillaceae</taxon>
        <taxon>Aspergillus</taxon>
        <taxon>Aspergillus subgen. Polypaecilum</taxon>
    </lineage>
</organism>
<dbReference type="FunFam" id="1.20.1250.20:FF:000172">
    <property type="entry name" value="MFS multidrug resistance transporter"/>
    <property type="match status" value="1"/>
</dbReference>
<feature type="compositionally biased region" description="Low complexity" evidence="6">
    <location>
        <begin position="19"/>
        <end position="34"/>
    </location>
</feature>
<feature type="transmembrane region" description="Helical" evidence="7">
    <location>
        <begin position="242"/>
        <end position="262"/>
    </location>
</feature>
<feature type="transmembrane region" description="Helical" evidence="7">
    <location>
        <begin position="486"/>
        <end position="505"/>
    </location>
</feature>
<feature type="domain" description="Major facilitator superfamily (MFS) profile" evidence="8">
    <location>
        <begin position="88"/>
        <end position="510"/>
    </location>
</feature>
<dbReference type="GO" id="GO:0005886">
    <property type="term" value="C:plasma membrane"/>
    <property type="evidence" value="ECO:0007669"/>
    <property type="project" value="TreeGrafter"/>
</dbReference>
<dbReference type="InterPro" id="IPR036259">
    <property type="entry name" value="MFS_trans_sf"/>
</dbReference>
<evidence type="ECO:0000256" key="3">
    <source>
        <dbReference type="ARBA" id="ARBA00022692"/>
    </source>
</evidence>
<evidence type="ECO:0000313" key="9">
    <source>
        <dbReference type="EMBL" id="RJE25040.1"/>
    </source>
</evidence>
<keyword evidence="5 7" id="KW-0472">Membrane</keyword>
<feature type="transmembrane region" description="Helical" evidence="7">
    <location>
        <begin position="87"/>
        <end position="110"/>
    </location>
</feature>
<dbReference type="PROSITE" id="PS50850">
    <property type="entry name" value="MFS"/>
    <property type="match status" value="1"/>
</dbReference>
<evidence type="ECO:0000313" key="10">
    <source>
        <dbReference type="Proteomes" id="UP000266188"/>
    </source>
</evidence>
<dbReference type="OrthoDB" id="3936150at2759"/>
<gene>
    <name evidence="9" type="ORF">PHISCL_02633</name>
</gene>
<dbReference type="SUPFAM" id="SSF103473">
    <property type="entry name" value="MFS general substrate transporter"/>
    <property type="match status" value="1"/>
</dbReference>
<feature type="compositionally biased region" description="Polar residues" evidence="6">
    <location>
        <begin position="7"/>
        <end position="17"/>
    </location>
</feature>
<feature type="compositionally biased region" description="Basic and acidic residues" evidence="6">
    <location>
        <begin position="45"/>
        <end position="60"/>
    </location>
</feature>
<comment type="subcellular location">
    <subcellularLocation>
        <location evidence="1">Membrane</location>
        <topology evidence="1">Multi-pass membrane protein</topology>
    </subcellularLocation>
</comment>
<feature type="transmembrane region" description="Helical" evidence="7">
    <location>
        <begin position="340"/>
        <end position="360"/>
    </location>
</feature>
<dbReference type="Pfam" id="PF07690">
    <property type="entry name" value="MFS_1"/>
    <property type="match status" value="1"/>
</dbReference>
<evidence type="ECO:0000256" key="4">
    <source>
        <dbReference type="ARBA" id="ARBA00022989"/>
    </source>
</evidence>
<evidence type="ECO:0000256" key="6">
    <source>
        <dbReference type="SAM" id="MobiDB-lite"/>
    </source>
</evidence>
<dbReference type="AlphaFoldDB" id="A0A3A2ZQQ7"/>
<feature type="transmembrane region" description="Helical" evidence="7">
    <location>
        <begin position="122"/>
        <end position="142"/>
    </location>
</feature>
<dbReference type="Proteomes" id="UP000266188">
    <property type="component" value="Unassembled WGS sequence"/>
</dbReference>
<dbReference type="GO" id="GO:0015203">
    <property type="term" value="F:polyamine transmembrane transporter activity"/>
    <property type="evidence" value="ECO:0007669"/>
    <property type="project" value="TreeGrafter"/>
</dbReference>
<evidence type="ECO:0000256" key="5">
    <source>
        <dbReference type="ARBA" id="ARBA00023136"/>
    </source>
</evidence>
<dbReference type="PANTHER" id="PTHR23502">
    <property type="entry name" value="MAJOR FACILITATOR SUPERFAMILY"/>
    <property type="match status" value="1"/>
</dbReference>
<feature type="transmembrane region" description="Helical" evidence="7">
    <location>
        <begin position="154"/>
        <end position="177"/>
    </location>
</feature>
<keyword evidence="10" id="KW-1185">Reference proteome</keyword>
<evidence type="ECO:0000256" key="2">
    <source>
        <dbReference type="ARBA" id="ARBA00022448"/>
    </source>
</evidence>
<dbReference type="STRING" id="2070753.A0A3A2ZQQ7"/>
<feature type="transmembrane region" description="Helical" evidence="7">
    <location>
        <begin position="418"/>
        <end position="442"/>
    </location>
</feature>